<dbReference type="SUPFAM" id="SSF53335">
    <property type="entry name" value="S-adenosyl-L-methionine-dependent methyltransferases"/>
    <property type="match status" value="1"/>
</dbReference>
<protein>
    <recommendedName>
        <fullName evidence="5">Glycosyltransferase subfamily 4-like N-terminal domain-containing protein</fullName>
    </recommendedName>
</protein>
<dbReference type="GO" id="GO:0016758">
    <property type="term" value="F:hexosyltransferase activity"/>
    <property type="evidence" value="ECO:0007669"/>
    <property type="project" value="TreeGrafter"/>
</dbReference>
<reference evidence="4" key="1">
    <citation type="submission" date="2016-03" db="EMBL/GenBank/DDBJ databases">
        <title>Complete genome sequence of Solimmundus cernigliae, representing a novel lineage of polycyclic aromatic hydrocarbon degraders within the Gammaproteobacteria.</title>
        <authorList>
            <person name="Singleton D.R."/>
            <person name="Dickey A.N."/>
            <person name="Scholl E.H."/>
            <person name="Wright F.A."/>
            <person name="Aitken M.D."/>
        </authorList>
    </citation>
    <scope>NUCLEOTIDE SEQUENCE [LARGE SCALE GENOMIC DNA]</scope>
    <source>
        <strain evidence="4">TR3.2</strain>
    </source>
</reference>
<dbReference type="InterPro" id="IPR050194">
    <property type="entry name" value="Glycosyltransferase_grp1"/>
</dbReference>
<dbReference type="GO" id="GO:0008757">
    <property type="term" value="F:S-adenosylmethionine-dependent methyltransferase activity"/>
    <property type="evidence" value="ECO:0007669"/>
    <property type="project" value="InterPro"/>
</dbReference>
<dbReference type="CDD" id="cd02440">
    <property type="entry name" value="AdoMet_MTases"/>
    <property type="match status" value="1"/>
</dbReference>
<dbReference type="Gene3D" id="3.40.50.150">
    <property type="entry name" value="Vaccinia Virus protein VP39"/>
    <property type="match status" value="1"/>
</dbReference>
<dbReference type="PANTHER" id="PTHR45947">
    <property type="entry name" value="SULFOQUINOVOSYL TRANSFERASE SQD2"/>
    <property type="match status" value="1"/>
</dbReference>
<dbReference type="OrthoDB" id="4611853at2"/>
<keyword evidence="4" id="KW-1185">Reference proteome</keyword>
<sequence>MSDIPRPRILLITRNLPPLRGGMERLNLHMAQALAEWSDLTVIGPAGCGQFLPGQCEVIEIPVRPLSGFLLRSLRAVWRRAGQPIDIALAGSGLTVISVKLAAWRAGARSVAYVHGLDLLAPHLLYRAVWLPALRRLDHALTNSANTADIAARTGVARGRITVIHPGVTLPAASHDSTDAFRTQHQLSQRPLLLSVGRLTARKGLAEFIRHALPAIEKQHPDVVLVVIGDEAPDALTGAGTGGRAALQALAAELGLSADLRLLGPCDDETLSQAYFAADVHVFPVRDMPGDVEGFGMVAIEAAAHGLPTVAFAVGGVPDAVNPGRSGYLIQPSDYAGFAQRTCQLLAARRDTPLRASAREFAAGFRWQRFGERLRTTLAETLDPPVADADTARRGHAVLDLRSRNAKARKIEALLGLTPTGRPLRLLEVGTGSGGIAHYFGTHRSLRCEVDAVDVTDSRQIHDGYRFTRVDDVQLPFPDGHFDVVISNHVIEHVGDSIAQRRHLAELRRVLRPAGVGYLAVPNRWQLVEPHYRLAFLSWLPEAWRTPYLRLRQRGSHYDCRPLTVPQVEALLRGAGFGFAQQHGRALRLTFELERPRALAYRAVFKWLPESIYVKLRRVFPTLIFTMTPAASGPGEDPLQ</sequence>
<evidence type="ECO:0000259" key="2">
    <source>
        <dbReference type="Pfam" id="PF13439"/>
    </source>
</evidence>
<dbReference type="KEGG" id="gbi:PG2T_12755"/>
<gene>
    <name evidence="3" type="ORF">PG2T_12755</name>
</gene>
<accession>A0A1B1YW60</accession>
<dbReference type="STRING" id="1810504.PG2T_12755"/>
<dbReference type="InParanoid" id="A0A1B1YW60"/>
<feature type="domain" description="Glycosyltransferase subfamily 4-like N-terminal" evidence="2">
    <location>
        <begin position="21"/>
        <end position="169"/>
    </location>
</feature>
<evidence type="ECO:0000313" key="4">
    <source>
        <dbReference type="Proteomes" id="UP000092952"/>
    </source>
</evidence>
<dbReference type="PANTHER" id="PTHR45947:SF3">
    <property type="entry name" value="SULFOQUINOVOSYL TRANSFERASE SQD2"/>
    <property type="match status" value="1"/>
</dbReference>
<evidence type="ECO:0008006" key="5">
    <source>
        <dbReference type="Google" id="ProtNLM"/>
    </source>
</evidence>
<feature type="domain" description="Glycosyl transferase family 1" evidence="1">
    <location>
        <begin position="181"/>
        <end position="357"/>
    </location>
</feature>
<dbReference type="EMBL" id="CP014671">
    <property type="protein sequence ID" value="ANX04957.1"/>
    <property type="molecule type" value="Genomic_DNA"/>
</dbReference>
<dbReference type="Gene3D" id="3.40.50.2000">
    <property type="entry name" value="Glycogen Phosphorylase B"/>
    <property type="match status" value="2"/>
</dbReference>
<evidence type="ECO:0000259" key="1">
    <source>
        <dbReference type="Pfam" id="PF00534"/>
    </source>
</evidence>
<evidence type="ECO:0000313" key="3">
    <source>
        <dbReference type="EMBL" id="ANX04957.1"/>
    </source>
</evidence>
<dbReference type="AlphaFoldDB" id="A0A1B1YW60"/>
<organism evidence="3 4">
    <name type="scientific">Immundisolibacter cernigliae</name>
    <dbReference type="NCBI Taxonomy" id="1810504"/>
    <lineage>
        <taxon>Bacteria</taxon>
        <taxon>Pseudomonadati</taxon>
        <taxon>Pseudomonadota</taxon>
        <taxon>Gammaproteobacteria</taxon>
        <taxon>Immundisolibacterales</taxon>
        <taxon>Immundisolibacteraceae</taxon>
        <taxon>Immundisolibacter</taxon>
    </lineage>
</organism>
<dbReference type="InterPro" id="IPR029063">
    <property type="entry name" value="SAM-dependent_MTases_sf"/>
</dbReference>
<dbReference type="SUPFAM" id="SSF53756">
    <property type="entry name" value="UDP-Glycosyltransferase/glycogen phosphorylase"/>
    <property type="match status" value="1"/>
</dbReference>
<dbReference type="Proteomes" id="UP000092952">
    <property type="component" value="Chromosome"/>
</dbReference>
<name>A0A1B1YW60_9GAMM</name>
<proteinExistence type="predicted"/>
<dbReference type="Pfam" id="PF00534">
    <property type="entry name" value="Glycos_transf_1"/>
    <property type="match status" value="1"/>
</dbReference>
<dbReference type="InterPro" id="IPR028098">
    <property type="entry name" value="Glyco_trans_4-like_N"/>
</dbReference>
<dbReference type="InterPro" id="IPR001296">
    <property type="entry name" value="Glyco_trans_1"/>
</dbReference>
<dbReference type="CDD" id="cd03801">
    <property type="entry name" value="GT4_PimA-like"/>
    <property type="match status" value="1"/>
</dbReference>
<dbReference type="Pfam" id="PF13439">
    <property type="entry name" value="Glyco_transf_4"/>
    <property type="match status" value="1"/>
</dbReference>
<dbReference type="RefSeq" id="WP_068806208.1">
    <property type="nucleotide sequence ID" value="NZ_CP014671.1"/>
</dbReference>
<dbReference type="Pfam" id="PF13489">
    <property type="entry name" value="Methyltransf_23"/>
    <property type="match status" value="1"/>
</dbReference>